<proteinExistence type="predicted"/>
<feature type="transmembrane region" description="Helical" evidence="1">
    <location>
        <begin position="213"/>
        <end position="230"/>
    </location>
</feature>
<reference evidence="2" key="1">
    <citation type="submission" date="2013-08" db="EMBL/GenBank/DDBJ databases">
        <authorList>
            <person name="Mendez C."/>
            <person name="Richter M."/>
            <person name="Ferrer M."/>
            <person name="Sanchez J."/>
        </authorList>
    </citation>
    <scope>NUCLEOTIDE SEQUENCE</scope>
</reference>
<sequence length="406" mass="45051">MTGMFIGPLIYLAIPGSLSVAGAVEVSLAAMTLLVIPALVVFIDDLVERRGERSRGFILVVTAMTVIVDEIMMSVAFNLVMDQEGYLEMLHSNPLGFIWSAISSYWFVFPMALEMLVTIVFMWKELKANAKVVLVVQAALMFLAPTALSSRIWSLATIYISGALMTAFFVYMFEYLYRKQSIKGSLSSYLLLLLLVYGMMMGGIFALLSIRSYALIAIAMVSDMIVYLSASLGPNPLSSGRSRYWIASRTWSFLFLLLVFVAEFFMGAAFDLSYYGSTAFLQSIGLVEFSGSPLSYPGTAFYDFFTFFAHVSLSSWFLVMMGIEMGSLVVFKIRTTRELETRIRLGLMLAAYAVYSIYLPSFLLSNPSSIPFIGWSMGIGSGGSFSLIFLIPILLTYLISGILSYY</sequence>
<feature type="transmembrane region" description="Helical" evidence="1">
    <location>
        <begin position="56"/>
        <end position="77"/>
    </location>
</feature>
<protein>
    <submittedName>
        <fullName evidence="2">4Fe-4S ferredoxin iron-sulfur binding domain-containing protein</fullName>
    </submittedName>
</protein>
<feature type="transmembrane region" description="Helical" evidence="1">
    <location>
        <begin position="158"/>
        <end position="177"/>
    </location>
</feature>
<keyword evidence="1" id="KW-0812">Transmembrane</keyword>
<feature type="transmembrane region" description="Helical" evidence="1">
    <location>
        <begin position="304"/>
        <end position="331"/>
    </location>
</feature>
<name>T0YA98_9ZZZZ</name>
<feature type="transmembrane region" description="Helical" evidence="1">
    <location>
        <begin position="97"/>
        <end position="120"/>
    </location>
</feature>
<organism evidence="2">
    <name type="scientific">mine drainage metagenome</name>
    <dbReference type="NCBI Taxonomy" id="410659"/>
    <lineage>
        <taxon>unclassified sequences</taxon>
        <taxon>metagenomes</taxon>
        <taxon>ecological metagenomes</taxon>
    </lineage>
</organism>
<dbReference type="EMBL" id="AUZY01011922">
    <property type="protein sequence ID" value="EQD32096.1"/>
    <property type="molecule type" value="Genomic_DNA"/>
</dbReference>
<comment type="caution">
    <text evidence="2">The sequence shown here is derived from an EMBL/GenBank/DDBJ whole genome shotgun (WGS) entry which is preliminary data.</text>
</comment>
<accession>T0YA98</accession>
<evidence type="ECO:0000313" key="2">
    <source>
        <dbReference type="EMBL" id="EQD32096.1"/>
    </source>
</evidence>
<feature type="transmembrane region" description="Helical" evidence="1">
    <location>
        <begin position="251"/>
        <end position="270"/>
    </location>
</feature>
<feature type="non-terminal residue" evidence="2">
    <location>
        <position position="406"/>
    </location>
</feature>
<keyword evidence="1" id="KW-1133">Transmembrane helix</keyword>
<keyword evidence="1" id="KW-0472">Membrane</keyword>
<gene>
    <name evidence="2" type="ORF">B1B_17832</name>
</gene>
<feature type="transmembrane region" description="Helical" evidence="1">
    <location>
        <begin position="132"/>
        <end position="152"/>
    </location>
</feature>
<reference evidence="2" key="2">
    <citation type="journal article" date="2014" name="ISME J.">
        <title>Microbial stratification in low pH oxic and suboxic macroscopic growths along an acid mine drainage.</title>
        <authorList>
            <person name="Mendez-Garcia C."/>
            <person name="Mesa V."/>
            <person name="Sprenger R.R."/>
            <person name="Richter M."/>
            <person name="Diez M.S."/>
            <person name="Solano J."/>
            <person name="Bargiela R."/>
            <person name="Golyshina O.V."/>
            <person name="Manteca A."/>
            <person name="Ramos J.L."/>
            <person name="Gallego J.R."/>
            <person name="Llorente I."/>
            <person name="Martins Dos Santos V.A."/>
            <person name="Jensen O.N."/>
            <person name="Pelaez A.I."/>
            <person name="Sanchez J."/>
            <person name="Ferrer M."/>
        </authorList>
    </citation>
    <scope>NUCLEOTIDE SEQUENCE</scope>
</reference>
<feature type="transmembrane region" description="Helical" evidence="1">
    <location>
        <begin position="189"/>
        <end position="207"/>
    </location>
</feature>
<feature type="transmembrane region" description="Helical" evidence="1">
    <location>
        <begin position="343"/>
        <end position="364"/>
    </location>
</feature>
<feature type="transmembrane region" description="Helical" evidence="1">
    <location>
        <begin position="20"/>
        <end position="44"/>
    </location>
</feature>
<feature type="transmembrane region" description="Helical" evidence="1">
    <location>
        <begin position="384"/>
        <end position="405"/>
    </location>
</feature>
<evidence type="ECO:0000256" key="1">
    <source>
        <dbReference type="SAM" id="Phobius"/>
    </source>
</evidence>
<dbReference type="AlphaFoldDB" id="T0YA98"/>